<dbReference type="Proteomes" id="UP001597545">
    <property type="component" value="Unassembled WGS sequence"/>
</dbReference>
<dbReference type="Pfam" id="PF16586">
    <property type="entry name" value="DUF5060"/>
    <property type="match status" value="1"/>
</dbReference>
<protein>
    <submittedName>
        <fullName evidence="2">DUF5060 domain-containing protein</fullName>
    </submittedName>
</protein>
<comment type="caution">
    <text evidence="2">The sequence shown here is derived from an EMBL/GenBank/DDBJ whole genome shotgun (WGS) entry which is preliminary data.</text>
</comment>
<name>A0ABW5KCS6_9SPHI</name>
<gene>
    <name evidence="2" type="ORF">ACFSR5_02895</name>
</gene>
<dbReference type="Gene3D" id="2.60.40.10">
    <property type="entry name" value="Immunoglobulins"/>
    <property type="match status" value="1"/>
</dbReference>
<dbReference type="EMBL" id="JBHULR010000002">
    <property type="protein sequence ID" value="MFD2546589.1"/>
    <property type="molecule type" value="Genomic_DNA"/>
</dbReference>
<dbReference type="RefSeq" id="WP_380900525.1">
    <property type="nucleotide sequence ID" value="NZ_JBHUEG010000003.1"/>
</dbReference>
<keyword evidence="3" id="KW-1185">Reference proteome</keyword>
<dbReference type="InterPro" id="IPR013783">
    <property type="entry name" value="Ig-like_fold"/>
</dbReference>
<evidence type="ECO:0000313" key="3">
    <source>
        <dbReference type="Proteomes" id="UP001597545"/>
    </source>
</evidence>
<proteinExistence type="predicted"/>
<dbReference type="InterPro" id="IPR032260">
    <property type="entry name" value="DUF5060"/>
</dbReference>
<evidence type="ECO:0000259" key="1">
    <source>
        <dbReference type="Pfam" id="PF16586"/>
    </source>
</evidence>
<accession>A0ABW5KCS6</accession>
<sequence>MMDGDPNDPTKESWGGSFVRFTHSPKIIFDRPTTKQGTVKIYSIMEFRIKGPKIDIPSDSICIQMTINKQTWDGFYLGDGIYAVRHATYALGTMPYTIVSDIPNFPKQNGEITIENIWPGSASETDYKLGDNWFTDKSDEEFFDKNLHGFKTVSKWRIDAMRDWAERWSWLR</sequence>
<feature type="domain" description="DUF5060" evidence="1">
    <location>
        <begin position="40"/>
        <end position="100"/>
    </location>
</feature>
<evidence type="ECO:0000313" key="2">
    <source>
        <dbReference type="EMBL" id="MFD2546589.1"/>
    </source>
</evidence>
<reference evidence="3" key="1">
    <citation type="journal article" date="2019" name="Int. J. Syst. Evol. Microbiol.">
        <title>The Global Catalogue of Microorganisms (GCM) 10K type strain sequencing project: providing services to taxonomists for standard genome sequencing and annotation.</title>
        <authorList>
            <consortium name="The Broad Institute Genomics Platform"/>
            <consortium name="The Broad Institute Genome Sequencing Center for Infectious Disease"/>
            <person name="Wu L."/>
            <person name="Ma J."/>
        </authorList>
    </citation>
    <scope>NUCLEOTIDE SEQUENCE [LARGE SCALE GENOMIC DNA]</scope>
    <source>
        <strain evidence="3">KCTC 42662</strain>
    </source>
</reference>
<organism evidence="2 3">
    <name type="scientific">Sphingobacterium suaedae</name>
    <dbReference type="NCBI Taxonomy" id="1686402"/>
    <lineage>
        <taxon>Bacteria</taxon>
        <taxon>Pseudomonadati</taxon>
        <taxon>Bacteroidota</taxon>
        <taxon>Sphingobacteriia</taxon>
        <taxon>Sphingobacteriales</taxon>
        <taxon>Sphingobacteriaceae</taxon>
        <taxon>Sphingobacterium</taxon>
    </lineage>
</organism>